<evidence type="ECO:0000313" key="2">
    <source>
        <dbReference type="Proteomes" id="UP000079169"/>
    </source>
</evidence>
<dbReference type="GeneID" id="103508522"/>
<evidence type="ECO:0000256" key="1">
    <source>
        <dbReference type="SAM" id="MobiDB-lite"/>
    </source>
</evidence>
<reference evidence="3" key="1">
    <citation type="submission" date="2025-08" db="UniProtKB">
        <authorList>
            <consortium name="RefSeq"/>
        </authorList>
    </citation>
    <scope>IDENTIFICATION</scope>
</reference>
<proteinExistence type="predicted"/>
<gene>
    <name evidence="3" type="primary">LOC103508522</name>
</gene>
<feature type="compositionally biased region" description="Polar residues" evidence="1">
    <location>
        <begin position="116"/>
        <end position="129"/>
    </location>
</feature>
<name>A0A1S3D053_DIACI</name>
<sequence length="141" mass="14966">MPSDQRSIPEPAKPSLHNKGILEEGASSKQMPLEECKSIKPDVKSSISGPNGLNPGVKESSPHFKEAMNQQVPSSEHNKPSRVASSGGGKKEFKTTKRKPKSTKVKKPPRGGNGASGTHSSPGSSTDTCSENEEFEPGEKD</sequence>
<dbReference type="KEGG" id="dci:103508522"/>
<dbReference type="RefSeq" id="XP_008471302.1">
    <property type="nucleotide sequence ID" value="XM_008473080.3"/>
</dbReference>
<protein>
    <submittedName>
        <fullName evidence="3">Uncharacterized protein LOC103508522</fullName>
    </submittedName>
</protein>
<keyword evidence="2" id="KW-1185">Reference proteome</keyword>
<evidence type="ECO:0000313" key="3">
    <source>
        <dbReference type="RefSeq" id="XP_008471302.1"/>
    </source>
</evidence>
<feature type="compositionally biased region" description="Basic residues" evidence="1">
    <location>
        <begin position="96"/>
        <end position="109"/>
    </location>
</feature>
<organism evidence="2 3">
    <name type="scientific">Diaphorina citri</name>
    <name type="common">Asian citrus psyllid</name>
    <dbReference type="NCBI Taxonomy" id="121845"/>
    <lineage>
        <taxon>Eukaryota</taxon>
        <taxon>Metazoa</taxon>
        <taxon>Ecdysozoa</taxon>
        <taxon>Arthropoda</taxon>
        <taxon>Hexapoda</taxon>
        <taxon>Insecta</taxon>
        <taxon>Pterygota</taxon>
        <taxon>Neoptera</taxon>
        <taxon>Paraneoptera</taxon>
        <taxon>Hemiptera</taxon>
        <taxon>Sternorrhyncha</taxon>
        <taxon>Psylloidea</taxon>
        <taxon>Psyllidae</taxon>
        <taxon>Diaphorininae</taxon>
        <taxon>Diaphorina</taxon>
    </lineage>
</organism>
<dbReference type="Proteomes" id="UP000079169">
    <property type="component" value="Unplaced"/>
</dbReference>
<dbReference type="PaxDb" id="121845-A0A1S3D053"/>
<feature type="compositionally biased region" description="Basic and acidic residues" evidence="1">
    <location>
        <begin position="32"/>
        <end position="43"/>
    </location>
</feature>
<dbReference type="AlphaFoldDB" id="A0A1S3D053"/>
<feature type="region of interest" description="Disordered" evidence="1">
    <location>
        <begin position="1"/>
        <end position="141"/>
    </location>
</feature>
<accession>A0A1S3D053</accession>
<feature type="compositionally biased region" description="Acidic residues" evidence="1">
    <location>
        <begin position="130"/>
        <end position="141"/>
    </location>
</feature>